<dbReference type="Proteomes" id="UP001430700">
    <property type="component" value="Unassembled WGS sequence"/>
</dbReference>
<reference evidence="2" key="1">
    <citation type="submission" date="2021-11" db="EMBL/GenBank/DDBJ databases">
        <title>Description of novel Flavobacterium species.</title>
        <authorList>
            <person name="Saticioglu I.B."/>
            <person name="Ay H."/>
            <person name="Altun S."/>
            <person name="Duman M."/>
        </authorList>
    </citation>
    <scope>NUCLEOTIDE SEQUENCE</scope>
    <source>
        <strain evidence="2">F-126</strain>
    </source>
</reference>
<gene>
    <name evidence="2" type="ORF">LNQ34_06090</name>
</gene>
<organism evidence="2 3">
    <name type="scientific">Flavobacterium lipolyticum</name>
    <dbReference type="NCBI Taxonomy" id="2893754"/>
    <lineage>
        <taxon>Bacteria</taxon>
        <taxon>Pseudomonadati</taxon>
        <taxon>Bacteroidota</taxon>
        <taxon>Flavobacteriia</taxon>
        <taxon>Flavobacteriales</taxon>
        <taxon>Flavobacteriaceae</taxon>
        <taxon>Flavobacterium</taxon>
    </lineage>
</organism>
<evidence type="ECO:0000313" key="2">
    <source>
        <dbReference type="EMBL" id="MCC9017333.1"/>
    </source>
</evidence>
<evidence type="ECO:0000313" key="3">
    <source>
        <dbReference type="Proteomes" id="UP001430700"/>
    </source>
</evidence>
<evidence type="ECO:0000256" key="1">
    <source>
        <dbReference type="SAM" id="Phobius"/>
    </source>
</evidence>
<keyword evidence="1" id="KW-0812">Transmembrane</keyword>
<accession>A0ABS8LZH7</accession>
<feature type="transmembrane region" description="Helical" evidence="1">
    <location>
        <begin position="6"/>
        <end position="25"/>
    </location>
</feature>
<sequence>MTLNIQLLFPLLITSIITMFGWFILHKLGQKRDLENKRKDLRITYLIEAWKKLEYASNRELNELEFIEYIENSIALIQLFGTTNQIILAKNIADDMKKNYDNELRFNIRRLKR</sequence>
<keyword evidence="3" id="KW-1185">Reference proteome</keyword>
<dbReference type="EMBL" id="JAJJMN010000001">
    <property type="protein sequence ID" value="MCC9017333.1"/>
    <property type="molecule type" value="Genomic_DNA"/>
</dbReference>
<name>A0ABS8LZH7_9FLAO</name>
<protein>
    <submittedName>
        <fullName evidence="2">Uncharacterized protein</fullName>
    </submittedName>
</protein>
<keyword evidence="1" id="KW-0472">Membrane</keyword>
<proteinExistence type="predicted"/>
<comment type="caution">
    <text evidence="2">The sequence shown here is derived from an EMBL/GenBank/DDBJ whole genome shotgun (WGS) entry which is preliminary data.</text>
</comment>
<dbReference type="RefSeq" id="WP_229998963.1">
    <property type="nucleotide sequence ID" value="NZ_JAJJMN010000001.1"/>
</dbReference>
<keyword evidence="1" id="KW-1133">Transmembrane helix</keyword>